<dbReference type="InterPro" id="IPR036397">
    <property type="entry name" value="RNaseH_sf"/>
</dbReference>
<dbReference type="PROSITE" id="PS50822">
    <property type="entry name" value="PIWI"/>
    <property type="match status" value="1"/>
</dbReference>
<dbReference type="FunFam" id="2.170.260.10:FF:000003">
    <property type="entry name" value="Piwi-like RNA-mediated gene silencing 2"/>
    <property type="match status" value="1"/>
</dbReference>
<dbReference type="SUPFAM" id="SSF101690">
    <property type="entry name" value="PAZ domain"/>
    <property type="match status" value="1"/>
</dbReference>
<dbReference type="OrthoDB" id="445936at2759"/>
<proteinExistence type="inferred from homology"/>
<evidence type="ECO:0000256" key="1">
    <source>
        <dbReference type="ARBA" id="ARBA00004496"/>
    </source>
</evidence>
<feature type="region of interest" description="Disordered" evidence="8">
    <location>
        <begin position="1"/>
        <end position="103"/>
    </location>
</feature>
<dbReference type="InterPro" id="IPR003165">
    <property type="entry name" value="Piwi"/>
</dbReference>
<dbReference type="Pfam" id="PF02170">
    <property type="entry name" value="PAZ"/>
    <property type="match status" value="1"/>
</dbReference>
<gene>
    <name evidence="11" type="ORF">CALMAC_LOCUS9185</name>
</gene>
<dbReference type="CDD" id="cd02845">
    <property type="entry name" value="PAZ_piwi_like"/>
    <property type="match status" value="1"/>
</dbReference>
<dbReference type="Gene3D" id="2.170.260.10">
    <property type="entry name" value="paz domain"/>
    <property type="match status" value="1"/>
</dbReference>
<evidence type="ECO:0000256" key="7">
    <source>
        <dbReference type="ARBA" id="ARBA00038291"/>
    </source>
</evidence>
<evidence type="ECO:0000259" key="9">
    <source>
        <dbReference type="PROSITE" id="PS50821"/>
    </source>
</evidence>
<dbReference type="Pfam" id="PF02171">
    <property type="entry name" value="Piwi"/>
    <property type="match status" value="1"/>
</dbReference>
<keyword evidence="3" id="KW-0963">Cytoplasm</keyword>
<dbReference type="SMART" id="SM00950">
    <property type="entry name" value="Piwi"/>
    <property type="match status" value="1"/>
</dbReference>
<evidence type="ECO:0000256" key="5">
    <source>
        <dbReference type="ARBA" id="ARBA00022884"/>
    </source>
</evidence>
<feature type="compositionally biased region" description="Basic and acidic residues" evidence="8">
    <location>
        <begin position="17"/>
        <end position="33"/>
    </location>
</feature>
<dbReference type="SUPFAM" id="SSF53098">
    <property type="entry name" value="Ribonuclease H-like"/>
    <property type="match status" value="1"/>
</dbReference>
<evidence type="ECO:0000259" key="10">
    <source>
        <dbReference type="PROSITE" id="PS50822"/>
    </source>
</evidence>
<accession>A0A653CHP8</accession>
<evidence type="ECO:0008006" key="13">
    <source>
        <dbReference type="Google" id="ProtNLM"/>
    </source>
</evidence>
<dbReference type="FunFam" id="3.30.420.10:FF:000014">
    <property type="entry name" value="Piwi-like RNA-mediated gene silencing 1"/>
    <property type="match status" value="1"/>
</dbReference>
<feature type="domain" description="PAZ" evidence="9">
    <location>
        <begin position="309"/>
        <end position="422"/>
    </location>
</feature>
<evidence type="ECO:0000256" key="3">
    <source>
        <dbReference type="ARBA" id="ARBA00022490"/>
    </source>
</evidence>
<feature type="compositionally biased region" description="Basic residues" evidence="8">
    <location>
        <begin position="43"/>
        <end position="59"/>
    </location>
</feature>
<dbReference type="Pfam" id="PF23278">
    <property type="entry name" value="Piwi_N"/>
    <property type="match status" value="1"/>
</dbReference>
<dbReference type="GO" id="GO:0030154">
    <property type="term" value="P:cell differentiation"/>
    <property type="evidence" value="ECO:0007669"/>
    <property type="project" value="UniProtKB-KW"/>
</dbReference>
<dbReference type="InterPro" id="IPR012337">
    <property type="entry name" value="RNaseH-like_sf"/>
</dbReference>
<keyword evidence="6" id="KW-0943">RNA-mediated gene silencing</keyword>
<feature type="compositionally biased region" description="Low complexity" evidence="8">
    <location>
        <begin position="73"/>
        <end position="101"/>
    </location>
</feature>
<dbReference type="PANTHER" id="PTHR22891">
    <property type="entry name" value="EUKARYOTIC TRANSLATION INITIATION FACTOR 2C"/>
    <property type="match status" value="1"/>
</dbReference>
<organism evidence="11 12">
    <name type="scientific">Callosobruchus maculatus</name>
    <name type="common">Southern cowpea weevil</name>
    <name type="synonym">Pulse bruchid</name>
    <dbReference type="NCBI Taxonomy" id="64391"/>
    <lineage>
        <taxon>Eukaryota</taxon>
        <taxon>Metazoa</taxon>
        <taxon>Ecdysozoa</taxon>
        <taxon>Arthropoda</taxon>
        <taxon>Hexapoda</taxon>
        <taxon>Insecta</taxon>
        <taxon>Pterygota</taxon>
        <taxon>Neoptera</taxon>
        <taxon>Endopterygota</taxon>
        <taxon>Coleoptera</taxon>
        <taxon>Polyphaga</taxon>
        <taxon>Cucujiformia</taxon>
        <taxon>Chrysomeloidea</taxon>
        <taxon>Chrysomelidae</taxon>
        <taxon>Bruchinae</taxon>
        <taxon>Bruchini</taxon>
        <taxon>Callosobruchus</taxon>
    </lineage>
</organism>
<dbReference type="InterPro" id="IPR036085">
    <property type="entry name" value="PAZ_dom_sf"/>
</dbReference>
<comment type="similarity">
    <text evidence="7">Belongs to the argonaute family. Piwi subfamily.</text>
</comment>
<dbReference type="Proteomes" id="UP000410492">
    <property type="component" value="Unassembled WGS sequence"/>
</dbReference>
<sequence>MADRPPPRGRGALIQEILKKREEERALGARPDPEEQSTEAPKPRGRAALLKKIHEKKQKLVGADPSLSAGEPSTSAHSTATSAPAHSTSSSVSTAQSTAPVQTVHTGGVQEVAEALSQVSLQEREPVFYKGEIGKPLRASSNYIRLNIQKDGGVFEYEVQFNPNIDAKNRRVKLVSTVVREQLAGIPRVFDGGSCLYLPKKITDTSQTFTATIPGPDGDQTLSCTFIYKRKKSYSDRECLHLYNCLFKRIMYILLYTQMGRNYYNTQHRYLIPQHKLEVFPGFAVSVDELEDGLMLCLDTQHRVLRTQTAYELLSELRAVDPRRFKEMANSSLIGACIMTKYNNKTYTVHDIAWDMNPMDTFPTRDGGSISFADYYKKQYEINIKDTEQPLLINRKNVSQSGSKEKVEKIVCLIPELSSLTGLTDEMRSDFKVMKDVAQYTRVTPNQRINALRTYLENIKKSNEAQKVLNDWGLVIADNPVDLHARQLDNEIIYFGNNQFQTNNNADWNRAIGEYKVTGPVDIHNWIVFFTDRDAKNAQMFAQTMQKLGPVMGCRINQPKPVKLPNDRTDTYMTYCQQHIDKYTQIVVFICPTMRTDRYSVIKKVCCSQIPVASQVINSRTLCNPQKVRAIIQKIALQMTCKLGGTLWTIRFPFKGWMICGIDVYHGSKTEKTSVCGFVASLNETVSRWFSLSMFQDKELGDYFKSAFAKALERWKTENGTFPSKVVIIRDGVGDGQLEHCKRYEIEQMEAVLRELELPVQICFIVVQKRINTRIFTEGREGYENPPPGTIVDYGITRRYLQDFFLVPQNVRQGTVNPTHYIVLHDTINLKPDHTQRLCYKLCHLYYNWPGTIRVPAPCQYAHKLAALVGQHIKKAPSALLSDRLFYL</sequence>
<dbReference type="GO" id="GO:0003723">
    <property type="term" value="F:RNA binding"/>
    <property type="evidence" value="ECO:0007669"/>
    <property type="project" value="UniProtKB-KW"/>
</dbReference>
<dbReference type="GO" id="GO:0140965">
    <property type="term" value="P:secondary piRNA processing"/>
    <property type="evidence" value="ECO:0007669"/>
    <property type="project" value="UniProtKB-ARBA"/>
</dbReference>
<keyword evidence="12" id="KW-1185">Reference proteome</keyword>
<feature type="domain" description="Piwi" evidence="10">
    <location>
        <begin position="586"/>
        <end position="874"/>
    </location>
</feature>
<dbReference type="Gene3D" id="3.40.50.2300">
    <property type="match status" value="1"/>
</dbReference>
<evidence type="ECO:0000256" key="6">
    <source>
        <dbReference type="ARBA" id="ARBA00023158"/>
    </source>
</evidence>
<name>A0A653CHP8_CALMS</name>
<dbReference type="AlphaFoldDB" id="A0A653CHP8"/>
<reference evidence="11 12" key="1">
    <citation type="submission" date="2019-01" db="EMBL/GenBank/DDBJ databases">
        <authorList>
            <person name="Sayadi A."/>
        </authorList>
    </citation>
    <scope>NUCLEOTIDE SEQUENCE [LARGE SCALE GENOMIC DNA]</scope>
</reference>
<evidence type="ECO:0000256" key="8">
    <source>
        <dbReference type="SAM" id="MobiDB-lite"/>
    </source>
</evidence>
<dbReference type="PROSITE" id="PS50821">
    <property type="entry name" value="PAZ"/>
    <property type="match status" value="1"/>
</dbReference>
<dbReference type="EMBL" id="CAACVG010007867">
    <property type="protein sequence ID" value="VEN47407.1"/>
    <property type="molecule type" value="Genomic_DNA"/>
</dbReference>
<keyword evidence="2" id="KW-0217">Developmental protein</keyword>
<comment type="subcellular location">
    <subcellularLocation>
        <location evidence="1">Cytoplasm</location>
    </subcellularLocation>
</comment>
<dbReference type="Gene3D" id="3.30.420.10">
    <property type="entry name" value="Ribonuclease H-like superfamily/Ribonuclease H"/>
    <property type="match status" value="1"/>
</dbReference>
<dbReference type="InterPro" id="IPR003100">
    <property type="entry name" value="PAZ_dom"/>
</dbReference>
<keyword evidence="5" id="KW-0694">RNA-binding</keyword>
<evidence type="ECO:0000256" key="2">
    <source>
        <dbReference type="ARBA" id="ARBA00022473"/>
    </source>
</evidence>
<dbReference type="GO" id="GO:0005737">
    <property type="term" value="C:cytoplasm"/>
    <property type="evidence" value="ECO:0007669"/>
    <property type="project" value="UniProtKB-SubCell"/>
</dbReference>
<evidence type="ECO:0000313" key="11">
    <source>
        <dbReference type="EMBL" id="VEN47407.1"/>
    </source>
</evidence>
<protein>
    <recommendedName>
        <fullName evidence="13">Piwi domain-containing protein</fullName>
    </recommendedName>
</protein>
<dbReference type="SMART" id="SM00949">
    <property type="entry name" value="PAZ"/>
    <property type="match status" value="1"/>
</dbReference>
<evidence type="ECO:0000313" key="12">
    <source>
        <dbReference type="Proteomes" id="UP000410492"/>
    </source>
</evidence>
<keyword evidence="4" id="KW-0221">Differentiation</keyword>
<evidence type="ECO:0000256" key="4">
    <source>
        <dbReference type="ARBA" id="ARBA00022782"/>
    </source>
</evidence>
<dbReference type="CDD" id="cd04658">
    <property type="entry name" value="Piwi_piwi-like_Euk"/>
    <property type="match status" value="1"/>
</dbReference>